<evidence type="ECO:0000256" key="2">
    <source>
        <dbReference type="ARBA" id="ARBA00012418"/>
    </source>
</evidence>
<dbReference type="InterPro" id="IPR015712">
    <property type="entry name" value="DNA-dir_RNA_pol_su2"/>
</dbReference>
<dbReference type="InterPro" id="IPR037034">
    <property type="entry name" value="RNA_pol_Rpb2_2_sf"/>
</dbReference>
<gene>
    <name evidence="10" type="ORF">X798_07294</name>
</gene>
<name>A0A238BM51_9BILA</name>
<evidence type="ECO:0000256" key="3">
    <source>
        <dbReference type="ARBA" id="ARBA00022478"/>
    </source>
</evidence>
<evidence type="ECO:0000313" key="11">
    <source>
        <dbReference type="Proteomes" id="UP000242913"/>
    </source>
</evidence>
<keyword evidence="5" id="KW-0548">Nucleotidyltransferase</keyword>
<protein>
    <recommendedName>
        <fullName evidence="2">DNA-directed RNA polymerase</fullName>
        <ecNumber evidence="2">2.7.7.6</ecNumber>
    </recommendedName>
</protein>
<evidence type="ECO:0000256" key="5">
    <source>
        <dbReference type="ARBA" id="ARBA00022695"/>
    </source>
</evidence>
<evidence type="ECO:0000256" key="6">
    <source>
        <dbReference type="ARBA" id="ARBA00023163"/>
    </source>
</evidence>
<dbReference type="AlphaFoldDB" id="A0A238BM51"/>
<evidence type="ECO:0000259" key="9">
    <source>
        <dbReference type="Pfam" id="PF04565"/>
    </source>
</evidence>
<evidence type="ECO:0000256" key="7">
    <source>
        <dbReference type="RuleBase" id="RU000434"/>
    </source>
</evidence>
<dbReference type="EC" id="2.7.7.6" evidence="2"/>
<dbReference type="EMBL" id="KZ270491">
    <property type="protein sequence ID" value="OZC05730.1"/>
    <property type="molecule type" value="Genomic_DNA"/>
</dbReference>
<feature type="domain" description="RNA polymerase Rpb2" evidence="9">
    <location>
        <begin position="245"/>
        <end position="309"/>
    </location>
</feature>
<dbReference type="SUPFAM" id="SSF64484">
    <property type="entry name" value="beta and beta-prime subunits of DNA dependent RNA-polymerase"/>
    <property type="match status" value="1"/>
</dbReference>
<evidence type="ECO:0000256" key="4">
    <source>
        <dbReference type="ARBA" id="ARBA00022679"/>
    </source>
</evidence>
<dbReference type="PANTHER" id="PTHR20856">
    <property type="entry name" value="DNA-DIRECTED RNA POLYMERASE I SUBUNIT 2"/>
    <property type="match status" value="1"/>
</dbReference>
<organism evidence="10 11">
    <name type="scientific">Onchocerca flexuosa</name>
    <dbReference type="NCBI Taxonomy" id="387005"/>
    <lineage>
        <taxon>Eukaryota</taxon>
        <taxon>Metazoa</taxon>
        <taxon>Ecdysozoa</taxon>
        <taxon>Nematoda</taxon>
        <taxon>Chromadorea</taxon>
        <taxon>Rhabditida</taxon>
        <taxon>Spirurina</taxon>
        <taxon>Spiruromorpha</taxon>
        <taxon>Filarioidea</taxon>
        <taxon>Onchocercidae</taxon>
        <taxon>Onchocerca</taxon>
    </lineage>
</organism>
<keyword evidence="6" id="KW-0804">Transcription</keyword>
<dbReference type="GO" id="GO:0032549">
    <property type="term" value="F:ribonucleoside binding"/>
    <property type="evidence" value="ECO:0007669"/>
    <property type="project" value="InterPro"/>
</dbReference>
<proteinExistence type="inferred from homology"/>
<dbReference type="GO" id="GO:0003677">
    <property type="term" value="F:DNA binding"/>
    <property type="evidence" value="ECO:0007669"/>
    <property type="project" value="InterPro"/>
</dbReference>
<evidence type="ECO:0000313" key="10">
    <source>
        <dbReference type="EMBL" id="OZC05730.1"/>
    </source>
</evidence>
<sequence>MYIIKALTSMNDQCIMEHMIKCRPGDHFWKGCVTAMLALCNDDGIVNQKTALTAIGKRFRVAIQDRVGPWEVAEDVGRFLLRVCVAIHLDSDDDKFFLLSYMAQKLIALTKGECAAESPDNPQFQEAAVSGHILLLIIRERLENTLNIARRKIEFEAKRKGENFVLSRFMLILEIKFENNFFNNLSEVILFVKYPVYHFSHELIRAMGTQRSGEITRGLEYFLATGNLISKGGLTLQQNNGFSVIAERINQLRFVSHFRAIHRGAFFMEMRTTDIRKLRPEAWGFICPVHTPDGAPCGLLNHVTASVRIVTHYSNTSELPKLLGELGMVGHSAVTFLPAEP</sequence>
<dbReference type="GO" id="GO:0000428">
    <property type="term" value="C:DNA-directed RNA polymerase complex"/>
    <property type="evidence" value="ECO:0007669"/>
    <property type="project" value="UniProtKB-KW"/>
</dbReference>
<reference evidence="10 11" key="1">
    <citation type="submission" date="2015-12" db="EMBL/GenBank/DDBJ databases">
        <title>Draft genome of the nematode, Onchocerca flexuosa.</title>
        <authorList>
            <person name="Mitreva M."/>
        </authorList>
    </citation>
    <scope>NUCLEOTIDE SEQUENCE [LARGE SCALE GENOMIC DNA]</scope>
    <source>
        <strain evidence="10">Red Deer</strain>
    </source>
</reference>
<keyword evidence="4" id="KW-0808">Transferase</keyword>
<dbReference type="Proteomes" id="UP000242913">
    <property type="component" value="Unassembled WGS sequence"/>
</dbReference>
<evidence type="ECO:0000259" key="8">
    <source>
        <dbReference type="Pfam" id="PF04561"/>
    </source>
</evidence>
<comment type="similarity">
    <text evidence="1 7">Belongs to the RNA polymerase beta chain family.</text>
</comment>
<keyword evidence="11" id="KW-1185">Reference proteome</keyword>
<feature type="domain" description="RNA polymerase Rpb2" evidence="8">
    <location>
        <begin position="2"/>
        <end position="120"/>
    </location>
</feature>
<accession>A0A238BM51</accession>
<dbReference type="Pfam" id="PF04561">
    <property type="entry name" value="RNA_pol_Rpb2_2"/>
    <property type="match status" value="1"/>
</dbReference>
<dbReference type="OrthoDB" id="10248617at2759"/>
<feature type="non-terminal residue" evidence="10">
    <location>
        <position position="341"/>
    </location>
</feature>
<dbReference type="GO" id="GO:0003899">
    <property type="term" value="F:DNA-directed RNA polymerase activity"/>
    <property type="evidence" value="ECO:0007669"/>
    <property type="project" value="UniProtKB-EC"/>
</dbReference>
<dbReference type="Pfam" id="PF04565">
    <property type="entry name" value="RNA_pol_Rpb2_3"/>
    <property type="match status" value="1"/>
</dbReference>
<evidence type="ECO:0000256" key="1">
    <source>
        <dbReference type="ARBA" id="ARBA00006835"/>
    </source>
</evidence>
<dbReference type="Gene3D" id="3.90.1110.10">
    <property type="entry name" value="RNA polymerase Rpb2, domain 2"/>
    <property type="match status" value="1"/>
</dbReference>
<dbReference type="InterPro" id="IPR007642">
    <property type="entry name" value="RNA_pol_Rpb2_2"/>
</dbReference>
<dbReference type="GO" id="GO:0006351">
    <property type="term" value="P:DNA-templated transcription"/>
    <property type="evidence" value="ECO:0007669"/>
    <property type="project" value="InterPro"/>
</dbReference>
<dbReference type="Gene3D" id="3.90.1100.10">
    <property type="match status" value="1"/>
</dbReference>
<keyword evidence="3" id="KW-0240">DNA-directed RNA polymerase</keyword>
<dbReference type="InterPro" id="IPR007645">
    <property type="entry name" value="RNA_pol_Rpb2_3"/>
</dbReference>